<proteinExistence type="predicted"/>
<organism evidence="3 4">
    <name type="scientific">Rhipicephalus microplus</name>
    <name type="common">Cattle tick</name>
    <name type="synonym">Boophilus microplus</name>
    <dbReference type="NCBI Taxonomy" id="6941"/>
    <lineage>
        <taxon>Eukaryota</taxon>
        <taxon>Metazoa</taxon>
        <taxon>Ecdysozoa</taxon>
        <taxon>Arthropoda</taxon>
        <taxon>Chelicerata</taxon>
        <taxon>Arachnida</taxon>
        <taxon>Acari</taxon>
        <taxon>Parasitiformes</taxon>
        <taxon>Ixodida</taxon>
        <taxon>Ixodoidea</taxon>
        <taxon>Ixodidae</taxon>
        <taxon>Rhipicephalinae</taxon>
        <taxon>Rhipicephalus</taxon>
        <taxon>Boophilus</taxon>
    </lineage>
</organism>
<reference evidence="3" key="1">
    <citation type="journal article" date="2020" name="Cell">
        <title>Large-Scale Comparative Analyses of Tick Genomes Elucidate Their Genetic Diversity and Vector Capacities.</title>
        <authorList>
            <consortium name="Tick Genome and Microbiome Consortium (TIGMIC)"/>
            <person name="Jia N."/>
            <person name="Wang J."/>
            <person name="Shi W."/>
            <person name="Du L."/>
            <person name="Sun Y."/>
            <person name="Zhan W."/>
            <person name="Jiang J.F."/>
            <person name="Wang Q."/>
            <person name="Zhang B."/>
            <person name="Ji P."/>
            <person name="Bell-Sakyi L."/>
            <person name="Cui X.M."/>
            <person name="Yuan T.T."/>
            <person name="Jiang B.G."/>
            <person name="Yang W.F."/>
            <person name="Lam T.T."/>
            <person name="Chang Q.C."/>
            <person name="Ding S.J."/>
            <person name="Wang X.J."/>
            <person name="Zhu J.G."/>
            <person name="Ruan X.D."/>
            <person name="Zhao L."/>
            <person name="Wei J.T."/>
            <person name="Ye R.Z."/>
            <person name="Que T.C."/>
            <person name="Du C.H."/>
            <person name="Zhou Y.H."/>
            <person name="Cheng J.X."/>
            <person name="Dai P.F."/>
            <person name="Guo W.B."/>
            <person name="Han X.H."/>
            <person name="Huang E.J."/>
            <person name="Li L.F."/>
            <person name="Wei W."/>
            <person name="Gao Y.C."/>
            <person name="Liu J.Z."/>
            <person name="Shao H.Z."/>
            <person name="Wang X."/>
            <person name="Wang C.C."/>
            <person name="Yang T.C."/>
            <person name="Huo Q.B."/>
            <person name="Li W."/>
            <person name="Chen H.Y."/>
            <person name="Chen S.E."/>
            <person name="Zhou L.G."/>
            <person name="Ni X.B."/>
            <person name="Tian J.H."/>
            <person name="Sheng Y."/>
            <person name="Liu T."/>
            <person name="Pan Y.S."/>
            <person name="Xia L.Y."/>
            <person name="Li J."/>
            <person name="Zhao F."/>
            <person name="Cao W.C."/>
        </authorList>
    </citation>
    <scope>NUCLEOTIDE SEQUENCE</scope>
    <source>
        <strain evidence="3">Rmic-2018</strain>
    </source>
</reference>
<keyword evidence="4" id="KW-1185">Reference proteome</keyword>
<dbReference type="AlphaFoldDB" id="A0A9J6D1N9"/>
<keyword evidence="2" id="KW-1133">Transmembrane helix</keyword>
<feature type="region of interest" description="Disordered" evidence="1">
    <location>
        <begin position="184"/>
        <end position="238"/>
    </location>
</feature>
<keyword evidence="2" id="KW-0812">Transmembrane</keyword>
<name>A0A9J6D1N9_RHIMP</name>
<evidence type="ECO:0000313" key="4">
    <source>
        <dbReference type="Proteomes" id="UP000821866"/>
    </source>
</evidence>
<gene>
    <name evidence="3" type="ORF">HPB51_026870</name>
</gene>
<sequence length="340" mass="37500">MTSSELDTEAQRPFNCFGICCYAVFVGFLICLVIMAIAPTILWTLLELLGINKFERKPKPPEVENDNLTNALQTPAADVGATRAPFLDIAETFGEIGVDEDLPDGAFAALNTSRNNSDYVFDLLRLFANQTASTSTQPTTSDRLLLRKRRTTNGITGWHQSYASHGPHKSLLELGSAVDGNARSLQKGEVSAGDRKSTNATVNPEESPRSDAASATRTSEGAAAAVLKTPSPETAGNTKSAIRELMDNLQLARSNASTSPPTFWPLQDRLPFFPSTVYFEWFPAEEQARTAGTRRRLSRRRGRGVTLNFHLPDVPTRDIGKIIFYKVFRDFGYEETTRPY</sequence>
<evidence type="ECO:0000313" key="3">
    <source>
        <dbReference type="EMBL" id="KAH7985139.1"/>
    </source>
</evidence>
<accession>A0A9J6D1N9</accession>
<protein>
    <submittedName>
        <fullName evidence="3">Uncharacterized protein</fullName>
    </submittedName>
</protein>
<comment type="caution">
    <text evidence="3">The sequence shown here is derived from an EMBL/GenBank/DDBJ whole genome shotgun (WGS) entry which is preliminary data.</text>
</comment>
<reference evidence="3" key="2">
    <citation type="submission" date="2021-09" db="EMBL/GenBank/DDBJ databases">
        <authorList>
            <person name="Jia N."/>
            <person name="Wang J."/>
            <person name="Shi W."/>
            <person name="Du L."/>
            <person name="Sun Y."/>
            <person name="Zhan W."/>
            <person name="Jiang J."/>
            <person name="Wang Q."/>
            <person name="Zhang B."/>
            <person name="Ji P."/>
            <person name="Sakyi L.B."/>
            <person name="Cui X."/>
            <person name="Yuan T."/>
            <person name="Jiang B."/>
            <person name="Yang W."/>
            <person name="Lam T.T.-Y."/>
            <person name="Chang Q."/>
            <person name="Ding S."/>
            <person name="Wang X."/>
            <person name="Zhu J."/>
            <person name="Ruan X."/>
            <person name="Zhao L."/>
            <person name="Wei J."/>
            <person name="Que T."/>
            <person name="Du C."/>
            <person name="Cheng J."/>
            <person name="Dai P."/>
            <person name="Han X."/>
            <person name="Huang E."/>
            <person name="Gao Y."/>
            <person name="Liu J."/>
            <person name="Shao H."/>
            <person name="Ye R."/>
            <person name="Li L."/>
            <person name="Wei W."/>
            <person name="Wang X."/>
            <person name="Wang C."/>
            <person name="Huo Q."/>
            <person name="Li W."/>
            <person name="Guo W."/>
            <person name="Chen H."/>
            <person name="Chen S."/>
            <person name="Zhou L."/>
            <person name="Zhou L."/>
            <person name="Ni X."/>
            <person name="Tian J."/>
            <person name="Zhou Y."/>
            <person name="Sheng Y."/>
            <person name="Liu T."/>
            <person name="Pan Y."/>
            <person name="Xia L."/>
            <person name="Li J."/>
            <person name="Zhao F."/>
            <person name="Cao W."/>
        </authorList>
    </citation>
    <scope>NUCLEOTIDE SEQUENCE</scope>
    <source>
        <strain evidence="3">Rmic-2018</strain>
        <tissue evidence="3">Larvae</tissue>
    </source>
</reference>
<dbReference type="Proteomes" id="UP000821866">
    <property type="component" value="Unassembled WGS sequence"/>
</dbReference>
<evidence type="ECO:0000256" key="1">
    <source>
        <dbReference type="SAM" id="MobiDB-lite"/>
    </source>
</evidence>
<evidence type="ECO:0000256" key="2">
    <source>
        <dbReference type="SAM" id="Phobius"/>
    </source>
</evidence>
<dbReference type="EMBL" id="JABSTU010001986">
    <property type="protein sequence ID" value="KAH7985139.1"/>
    <property type="molecule type" value="Genomic_DNA"/>
</dbReference>
<feature type="transmembrane region" description="Helical" evidence="2">
    <location>
        <begin position="22"/>
        <end position="49"/>
    </location>
</feature>
<keyword evidence="2" id="KW-0472">Membrane</keyword>